<evidence type="ECO:0000256" key="1">
    <source>
        <dbReference type="SAM" id="MobiDB-lite"/>
    </source>
</evidence>
<proteinExistence type="predicted"/>
<organism evidence="3 4">
    <name type="scientific">Ectothiorhodospira magna</name>
    <dbReference type="NCBI Taxonomy" id="867345"/>
    <lineage>
        <taxon>Bacteria</taxon>
        <taxon>Pseudomonadati</taxon>
        <taxon>Pseudomonadota</taxon>
        <taxon>Gammaproteobacteria</taxon>
        <taxon>Chromatiales</taxon>
        <taxon>Ectothiorhodospiraceae</taxon>
        <taxon>Ectothiorhodospira</taxon>
    </lineage>
</organism>
<dbReference type="Pfam" id="PF10881">
    <property type="entry name" value="DUF2726"/>
    <property type="match status" value="1"/>
</dbReference>
<dbReference type="OrthoDB" id="5782056at2"/>
<keyword evidence="4" id="KW-1185">Reference proteome</keyword>
<feature type="domain" description="DUF2726" evidence="2">
    <location>
        <begin position="41"/>
        <end position="162"/>
    </location>
</feature>
<gene>
    <name evidence="3" type="ORF">SAMN05421693_10541</name>
</gene>
<evidence type="ECO:0000313" key="4">
    <source>
        <dbReference type="Proteomes" id="UP000199496"/>
    </source>
</evidence>
<feature type="compositionally biased region" description="Low complexity" evidence="1">
    <location>
        <begin position="280"/>
        <end position="303"/>
    </location>
</feature>
<dbReference type="EMBL" id="FOFO01000005">
    <property type="protein sequence ID" value="SEP75397.1"/>
    <property type="molecule type" value="Genomic_DNA"/>
</dbReference>
<evidence type="ECO:0000313" key="3">
    <source>
        <dbReference type="EMBL" id="SEP75397.1"/>
    </source>
</evidence>
<dbReference type="AlphaFoldDB" id="A0A1H9AFX3"/>
<dbReference type="Proteomes" id="UP000199496">
    <property type="component" value="Unassembled WGS sequence"/>
</dbReference>
<accession>A0A1H9AFX3</accession>
<feature type="compositionally biased region" description="Low complexity" evidence="1">
    <location>
        <begin position="212"/>
        <end position="230"/>
    </location>
</feature>
<evidence type="ECO:0000259" key="2">
    <source>
        <dbReference type="Pfam" id="PF10881"/>
    </source>
</evidence>
<dbReference type="InterPro" id="IPR024402">
    <property type="entry name" value="DUF2726"/>
</dbReference>
<feature type="compositionally biased region" description="Low complexity" evidence="1">
    <location>
        <begin position="253"/>
        <end position="269"/>
    </location>
</feature>
<dbReference type="RefSeq" id="WP_090203995.1">
    <property type="nucleotide sequence ID" value="NZ_FOFO01000005.1"/>
</dbReference>
<sequence length="332" mass="35269">MVEFSLVVLFLIAALLFYQYYNARASLPAPRPDCYGKSGSVLNGEEKALFKALTEGLGADHHVFPKVMAANVLTLKPNPDQPLKEAARRRIAHEYFDFVLCKKSDQTVTCVLRMQAAGRGLTALHDSNVFLGSVCEQVELPYAVIPTRSGHEADTVKAQVEAAITANQARIQAKAKAKAEAKARAEAKRRAKSEAKARAEAKARTEAEARAAQKAAARTPAAAPDATATQSSPDPEPAASSGPMPRIKAAPESRSPSATRDQSSSSASRTTRREKIDVVSTPASAASRKSRPSAGAKGAGATARAKRTPSARLAPARPRRNPARRGPGVKKD</sequence>
<feature type="compositionally biased region" description="Basic and acidic residues" evidence="1">
    <location>
        <begin position="182"/>
        <end position="211"/>
    </location>
</feature>
<protein>
    <recommendedName>
        <fullName evidence="2">DUF2726 domain-containing protein</fullName>
    </recommendedName>
</protein>
<name>A0A1H9AFX3_9GAMM</name>
<reference evidence="3 4" key="1">
    <citation type="submission" date="2016-10" db="EMBL/GenBank/DDBJ databases">
        <authorList>
            <person name="de Groot N.N."/>
        </authorList>
    </citation>
    <scope>NUCLEOTIDE SEQUENCE [LARGE SCALE GENOMIC DNA]</scope>
    <source>
        <strain evidence="3 4">B7-7</strain>
    </source>
</reference>
<feature type="region of interest" description="Disordered" evidence="1">
    <location>
        <begin position="182"/>
        <end position="332"/>
    </location>
</feature>
<dbReference type="STRING" id="867345.SAMN05421693_10541"/>